<keyword evidence="8 13" id="KW-0067">ATP-binding</keyword>
<dbReference type="GO" id="GO:0005524">
    <property type="term" value="F:ATP binding"/>
    <property type="evidence" value="ECO:0007669"/>
    <property type="project" value="UniProtKB-UniRule"/>
</dbReference>
<dbReference type="PRINTS" id="PR00109">
    <property type="entry name" value="TYRKINASE"/>
</dbReference>
<dbReference type="GO" id="GO:0006909">
    <property type="term" value="P:phagocytosis"/>
    <property type="evidence" value="ECO:0007669"/>
    <property type="project" value="TreeGrafter"/>
</dbReference>
<organism evidence="17 18">
    <name type="scientific">Alligator mississippiensis</name>
    <name type="common">American alligator</name>
    <dbReference type="NCBI Taxonomy" id="8496"/>
    <lineage>
        <taxon>Eukaryota</taxon>
        <taxon>Metazoa</taxon>
        <taxon>Chordata</taxon>
        <taxon>Craniata</taxon>
        <taxon>Vertebrata</taxon>
        <taxon>Euteleostomi</taxon>
        <taxon>Archelosauria</taxon>
        <taxon>Archosauria</taxon>
        <taxon>Crocodylia</taxon>
        <taxon>Alligatoridae</taxon>
        <taxon>Alligatorinae</taxon>
        <taxon>Alligator</taxon>
    </lineage>
</organism>
<dbReference type="EMBL" id="AKHW03005584">
    <property type="protein sequence ID" value="KYO26297.1"/>
    <property type="molecule type" value="Genomic_DNA"/>
</dbReference>
<sequence>MSGGGRKAEVRAEVLRSDEELPPAPPNTPRALSISVPPFGLVLGDLEPFASYHVRAACRSRAGASRWTHWLPARTLEAHDGQPEPQTAAGAFSIILVLFLARVRRKETRYGEAFEPRLERGELVVHYRVRKSYSRRTTEATLNRLGISEELKEKLRDVMVDRHRVALGKTLGEGEFGAVVEGQLHRDGAVLKVAVKTMKIAICTRSELEDFLSEAVCMKDFDHPNVMTLIGVCLQSSESGGFPAPVVLLPFMQHGDLHSFLLYSRLGDTPTYLPMQTLLKFMADIASGMAYLSSKNFIHRDLAARNCMLDESMRVRVADFGLSKKIYSGDYYRQGRIAKMPVKWIAIESLADRVYTTKSDVWSFGVTMWEIATRGQTPYPGVENSEIYDYLRQGHRLRQPPDCLDGLYELMSSCWTLSPRDRPGFEELHEALAKILGGLPPPMDPAETLYVNMEEGGADTQHLNSQGKREVPFPLIRNAVLSPPPEPELLL</sequence>
<dbReference type="InterPro" id="IPR020635">
    <property type="entry name" value="Tyr_kinase_cat_dom"/>
</dbReference>
<feature type="domain" description="Fibronectin type-III" evidence="16">
    <location>
        <begin position="1"/>
        <end position="78"/>
    </location>
</feature>
<gene>
    <name evidence="17" type="primary">AXL</name>
    <name evidence="17" type="ORF">Y1Q_0018543</name>
</gene>
<evidence type="ECO:0000256" key="7">
    <source>
        <dbReference type="ARBA" id="ARBA00022777"/>
    </source>
</evidence>
<feature type="domain" description="Protein kinase" evidence="15">
    <location>
        <begin position="165"/>
        <end position="432"/>
    </location>
</feature>
<dbReference type="InterPro" id="IPR001245">
    <property type="entry name" value="Ser-Thr/Tyr_kinase_cat_dom"/>
</dbReference>
<dbReference type="GO" id="GO:0005886">
    <property type="term" value="C:plasma membrane"/>
    <property type="evidence" value="ECO:0007669"/>
    <property type="project" value="TreeGrafter"/>
</dbReference>
<dbReference type="SUPFAM" id="SSF49265">
    <property type="entry name" value="Fibronectin type III"/>
    <property type="match status" value="1"/>
</dbReference>
<dbReference type="PROSITE" id="PS00107">
    <property type="entry name" value="PROTEIN_KINASE_ATP"/>
    <property type="match status" value="1"/>
</dbReference>
<dbReference type="PANTHER" id="PTHR24416:SF323">
    <property type="entry name" value="TYROSINE-PROTEIN KINASE RECEPTOR UFO"/>
    <property type="match status" value="1"/>
</dbReference>
<dbReference type="Gene3D" id="3.30.200.20">
    <property type="entry name" value="Phosphorylase Kinase, domain 1"/>
    <property type="match status" value="1"/>
</dbReference>
<evidence type="ECO:0000256" key="12">
    <source>
        <dbReference type="ARBA" id="ARBA00051243"/>
    </source>
</evidence>
<dbReference type="PROSITE" id="PS50853">
    <property type="entry name" value="FN3"/>
    <property type="match status" value="1"/>
</dbReference>
<dbReference type="GO" id="GO:0001779">
    <property type="term" value="P:natural killer cell differentiation"/>
    <property type="evidence" value="ECO:0007669"/>
    <property type="project" value="TreeGrafter"/>
</dbReference>
<evidence type="ECO:0000256" key="5">
    <source>
        <dbReference type="ARBA" id="ARBA00022737"/>
    </source>
</evidence>
<evidence type="ECO:0000256" key="11">
    <source>
        <dbReference type="ARBA" id="ARBA00023170"/>
    </source>
</evidence>
<dbReference type="GO" id="GO:0051897">
    <property type="term" value="P:positive regulation of phosphatidylinositol 3-kinase/protein kinase B signal transduction"/>
    <property type="evidence" value="ECO:0007669"/>
    <property type="project" value="TreeGrafter"/>
</dbReference>
<keyword evidence="6 13" id="KW-0547">Nucleotide-binding</keyword>
<protein>
    <recommendedName>
        <fullName evidence="2">receptor protein-tyrosine kinase</fullName>
        <ecNumber evidence="2">2.7.10.1</ecNumber>
    </recommendedName>
</protein>
<dbReference type="InterPro" id="IPR003961">
    <property type="entry name" value="FN3_dom"/>
</dbReference>
<dbReference type="InterPro" id="IPR050122">
    <property type="entry name" value="RTK"/>
</dbReference>
<dbReference type="FunFam" id="3.30.200.20:FF:000111">
    <property type="entry name" value="Tyrosine-protein kinase receptor TYRO3"/>
    <property type="match status" value="1"/>
</dbReference>
<evidence type="ECO:0000259" key="15">
    <source>
        <dbReference type="PROSITE" id="PS50011"/>
    </source>
</evidence>
<dbReference type="PANTHER" id="PTHR24416">
    <property type="entry name" value="TYROSINE-PROTEIN KINASE RECEPTOR"/>
    <property type="match status" value="1"/>
</dbReference>
<evidence type="ECO:0000256" key="2">
    <source>
        <dbReference type="ARBA" id="ARBA00011902"/>
    </source>
</evidence>
<evidence type="ECO:0000256" key="13">
    <source>
        <dbReference type="PROSITE-ProRule" id="PRU10141"/>
    </source>
</evidence>
<evidence type="ECO:0000256" key="4">
    <source>
        <dbReference type="ARBA" id="ARBA00022679"/>
    </source>
</evidence>
<dbReference type="GO" id="GO:0043066">
    <property type="term" value="P:negative regulation of apoptotic process"/>
    <property type="evidence" value="ECO:0007669"/>
    <property type="project" value="TreeGrafter"/>
</dbReference>
<comment type="caution">
    <text evidence="17">The sequence shown here is derived from an EMBL/GenBank/DDBJ whole genome shotgun (WGS) entry which is preliminary data.</text>
</comment>
<evidence type="ECO:0000259" key="16">
    <source>
        <dbReference type="PROSITE" id="PS50853"/>
    </source>
</evidence>
<dbReference type="InterPro" id="IPR000719">
    <property type="entry name" value="Prot_kinase_dom"/>
</dbReference>
<evidence type="ECO:0000256" key="10">
    <source>
        <dbReference type="ARBA" id="ARBA00023137"/>
    </source>
</evidence>
<dbReference type="GO" id="GO:0007169">
    <property type="term" value="P:cell surface receptor protein tyrosine kinase signaling pathway"/>
    <property type="evidence" value="ECO:0007669"/>
    <property type="project" value="TreeGrafter"/>
</dbReference>
<accession>A0A151MP30</accession>
<dbReference type="Pfam" id="PF07714">
    <property type="entry name" value="PK_Tyr_Ser-Thr"/>
    <property type="match status" value="1"/>
</dbReference>
<dbReference type="GO" id="GO:0016477">
    <property type="term" value="P:cell migration"/>
    <property type="evidence" value="ECO:0007669"/>
    <property type="project" value="TreeGrafter"/>
</dbReference>
<dbReference type="InterPro" id="IPR011009">
    <property type="entry name" value="Kinase-like_dom_sf"/>
</dbReference>
<dbReference type="GO" id="GO:0043235">
    <property type="term" value="C:receptor complex"/>
    <property type="evidence" value="ECO:0007669"/>
    <property type="project" value="TreeGrafter"/>
</dbReference>
<proteinExistence type="predicted"/>
<dbReference type="Proteomes" id="UP000050525">
    <property type="component" value="Unassembled WGS sequence"/>
</dbReference>
<evidence type="ECO:0000313" key="18">
    <source>
        <dbReference type="Proteomes" id="UP000050525"/>
    </source>
</evidence>
<evidence type="ECO:0000256" key="1">
    <source>
        <dbReference type="ARBA" id="ARBA00004479"/>
    </source>
</evidence>
<keyword evidence="7" id="KW-0418">Kinase</keyword>
<evidence type="ECO:0000256" key="3">
    <source>
        <dbReference type="ARBA" id="ARBA00022553"/>
    </source>
</evidence>
<keyword evidence="9" id="KW-0472">Membrane</keyword>
<keyword evidence="10" id="KW-0829">Tyrosine-protein kinase</keyword>
<comment type="subcellular location">
    <subcellularLocation>
        <location evidence="1">Membrane</location>
        <topology evidence="1">Single-pass type I membrane protein</topology>
    </subcellularLocation>
</comment>
<dbReference type="PROSITE" id="PS50011">
    <property type="entry name" value="PROTEIN_KINASE_DOM"/>
    <property type="match status" value="1"/>
</dbReference>
<evidence type="ECO:0000313" key="17">
    <source>
        <dbReference type="EMBL" id="KYO26297.1"/>
    </source>
</evidence>
<comment type="catalytic activity">
    <reaction evidence="12">
        <text>L-tyrosyl-[protein] + ATP = O-phospho-L-tyrosyl-[protein] + ADP + H(+)</text>
        <dbReference type="Rhea" id="RHEA:10596"/>
        <dbReference type="Rhea" id="RHEA-COMP:10136"/>
        <dbReference type="Rhea" id="RHEA-COMP:20101"/>
        <dbReference type="ChEBI" id="CHEBI:15378"/>
        <dbReference type="ChEBI" id="CHEBI:30616"/>
        <dbReference type="ChEBI" id="CHEBI:46858"/>
        <dbReference type="ChEBI" id="CHEBI:61978"/>
        <dbReference type="ChEBI" id="CHEBI:456216"/>
        <dbReference type="EC" id="2.7.10.1"/>
    </reaction>
</comment>
<dbReference type="GO" id="GO:0030168">
    <property type="term" value="P:platelet activation"/>
    <property type="evidence" value="ECO:0007669"/>
    <property type="project" value="TreeGrafter"/>
</dbReference>
<feature type="compositionally biased region" description="Basic and acidic residues" evidence="14">
    <location>
        <begin position="1"/>
        <end position="19"/>
    </location>
</feature>
<name>A0A151MP30_ALLMI</name>
<evidence type="ECO:0000256" key="6">
    <source>
        <dbReference type="ARBA" id="ARBA00022741"/>
    </source>
</evidence>
<feature type="region of interest" description="Disordered" evidence="14">
    <location>
        <begin position="1"/>
        <end position="30"/>
    </location>
</feature>
<dbReference type="GO" id="GO:0004714">
    <property type="term" value="F:transmembrane receptor protein tyrosine kinase activity"/>
    <property type="evidence" value="ECO:0007669"/>
    <property type="project" value="UniProtKB-EC"/>
</dbReference>
<dbReference type="InterPro" id="IPR008266">
    <property type="entry name" value="Tyr_kinase_AS"/>
</dbReference>
<evidence type="ECO:0000256" key="14">
    <source>
        <dbReference type="SAM" id="MobiDB-lite"/>
    </source>
</evidence>
<dbReference type="SUPFAM" id="SSF56112">
    <property type="entry name" value="Protein kinase-like (PK-like)"/>
    <property type="match status" value="1"/>
</dbReference>
<dbReference type="InterPro" id="IPR036116">
    <property type="entry name" value="FN3_sf"/>
</dbReference>
<keyword evidence="5" id="KW-0677">Repeat</keyword>
<dbReference type="Gene3D" id="1.10.510.10">
    <property type="entry name" value="Transferase(Phosphotransferase) domain 1"/>
    <property type="match status" value="1"/>
</dbReference>
<dbReference type="EC" id="2.7.10.1" evidence="2"/>
<evidence type="ECO:0000256" key="8">
    <source>
        <dbReference type="ARBA" id="ARBA00022840"/>
    </source>
</evidence>
<keyword evidence="18" id="KW-1185">Reference proteome</keyword>
<feature type="binding site" evidence="13">
    <location>
        <position position="196"/>
    </location>
    <ligand>
        <name>ATP</name>
        <dbReference type="ChEBI" id="CHEBI:30616"/>
    </ligand>
</feature>
<dbReference type="SMART" id="SM00219">
    <property type="entry name" value="TyrKc"/>
    <property type="match status" value="1"/>
</dbReference>
<keyword evidence="4" id="KW-0808">Transferase</keyword>
<dbReference type="FunFam" id="1.10.510.10:FF:000089">
    <property type="entry name" value="Tyrosine-protein kinase receptor TYRO3"/>
    <property type="match status" value="1"/>
</dbReference>
<evidence type="ECO:0000256" key="9">
    <source>
        <dbReference type="ARBA" id="ARBA00023136"/>
    </source>
</evidence>
<reference evidence="17 18" key="1">
    <citation type="journal article" date="2012" name="Genome Biol.">
        <title>Sequencing three crocodilian genomes to illuminate the evolution of archosaurs and amniotes.</title>
        <authorList>
            <person name="St John J.A."/>
            <person name="Braun E.L."/>
            <person name="Isberg S.R."/>
            <person name="Miles L.G."/>
            <person name="Chong A.Y."/>
            <person name="Gongora J."/>
            <person name="Dalzell P."/>
            <person name="Moran C."/>
            <person name="Bed'hom B."/>
            <person name="Abzhanov A."/>
            <person name="Burgess S.C."/>
            <person name="Cooksey A.M."/>
            <person name="Castoe T.A."/>
            <person name="Crawford N.G."/>
            <person name="Densmore L.D."/>
            <person name="Drew J.C."/>
            <person name="Edwards S.V."/>
            <person name="Faircloth B.C."/>
            <person name="Fujita M.K."/>
            <person name="Greenwold M.J."/>
            <person name="Hoffmann F.G."/>
            <person name="Howard J.M."/>
            <person name="Iguchi T."/>
            <person name="Janes D.E."/>
            <person name="Khan S.Y."/>
            <person name="Kohno S."/>
            <person name="de Koning A.J."/>
            <person name="Lance S.L."/>
            <person name="McCarthy F.M."/>
            <person name="McCormack J.E."/>
            <person name="Merchant M.E."/>
            <person name="Peterson D.G."/>
            <person name="Pollock D.D."/>
            <person name="Pourmand N."/>
            <person name="Raney B.J."/>
            <person name="Roessler K.A."/>
            <person name="Sanford J.R."/>
            <person name="Sawyer R.H."/>
            <person name="Schmidt C.J."/>
            <person name="Triplett E.W."/>
            <person name="Tuberville T.D."/>
            <person name="Venegas-Anaya M."/>
            <person name="Howard J.T."/>
            <person name="Jarvis E.D."/>
            <person name="Guillette L.J.Jr."/>
            <person name="Glenn T.C."/>
            <person name="Green R.E."/>
            <person name="Ray D.A."/>
        </authorList>
    </citation>
    <scope>NUCLEOTIDE SEQUENCE [LARGE SCALE GENOMIC DNA]</scope>
    <source>
        <strain evidence="17">KSC_2009_1</strain>
    </source>
</reference>
<keyword evidence="11" id="KW-0675">Receptor</keyword>
<dbReference type="GO" id="GO:0007399">
    <property type="term" value="P:nervous system development"/>
    <property type="evidence" value="ECO:0007669"/>
    <property type="project" value="TreeGrafter"/>
</dbReference>
<dbReference type="PROSITE" id="PS00109">
    <property type="entry name" value="PROTEIN_KINASE_TYR"/>
    <property type="match status" value="1"/>
</dbReference>
<keyword evidence="3" id="KW-0597">Phosphoprotein</keyword>
<dbReference type="AlphaFoldDB" id="A0A151MP30"/>
<dbReference type="InterPro" id="IPR017441">
    <property type="entry name" value="Protein_kinase_ATP_BS"/>
</dbReference>